<feature type="transmembrane region" description="Helical" evidence="8">
    <location>
        <begin position="289"/>
        <end position="311"/>
    </location>
</feature>
<dbReference type="GO" id="GO:0016491">
    <property type="term" value="F:oxidoreductase activity"/>
    <property type="evidence" value="ECO:0007669"/>
    <property type="project" value="UniProtKB-KW"/>
</dbReference>
<evidence type="ECO:0000256" key="6">
    <source>
        <dbReference type="ARBA" id="ARBA00023136"/>
    </source>
</evidence>
<evidence type="ECO:0000256" key="8">
    <source>
        <dbReference type="SAM" id="Phobius"/>
    </source>
</evidence>
<dbReference type="Pfam" id="PF00361">
    <property type="entry name" value="Proton_antipo_M"/>
    <property type="match status" value="1"/>
</dbReference>
<evidence type="ECO:0000259" key="9">
    <source>
        <dbReference type="Pfam" id="PF00361"/>
    </source>
</evidence>
<dbReference type="STRING" id="1562698.DESAMIL20_1017"/>
<feature type="transmembrane region" description="Helical" evidence="8">
    <location>
        <begin position="6"/>
        <end position="21"/>
    </location>
</feature>
<dbReference type="OrthoDB" id="9805769at2"/>
<keyword evidence="4 8" id="KW-1133">Transmembrane helix</keyword>
<name>A0A1X4XVB1_9BACT</name>
<feature type="transmembrane region" description="Helical" evidence="8">
    <location>
        <begin position="249"/>
        <end position="269"/>
    </location>
</feature>
<dbReference type="GO" id="GO:0008137">
    <property type="term" value="F:NADH dehydrogenase (ubiquinone) activity"/>
    <property type="evidence" value="ECO:0007669"/>
    <property type="project" value="InterPro"/>
</dbReference>
<feature type="transmembrane region" description="Helical" evidence="8">
    <location>
        <begin position="145"/>
        <end position="167"/>
    </location>
</feature>
<organism evidence="10 11">
    <name type="scientific">Desulfurella amilsii</name>
    <dbReference type="NCBI Taxonomy" id="1562698"/>
    <lineage>
        <taxon>Bacteria</taxon>
        <taxon>Pseudomonadati</taxon>
        <taxon>Campylobacterota</taxon>
        <taxon>Desulfurellia</taxon>
        <taxon>Desulfurellales</taxon>
        <taxon>Desulfurellaceae</taxon>
        <taxon>Desulfurella</taxon>
    </lineage>
</organism>
<dbReference type="Proteomes" id="UP000194141">
    <property type="component" value="Unassembled WGS sequence"/>
</dbReference>
<dbReference type="InterPro" id="IPR001750">
    <property type="entry name" value="ND/Mrp_TM"/>
</dbReference>
<protein>
    <submittedName>
        <fullName evidence="10">Hydrogenase-4 component F</fullName>
        <ecNumber evidence="10">1.-.-.-</ecNumber>
    </submittedName>
</protein>
<feature type="transmembrane region" description="Helical" evidence="8">
    <location>
        <begin position="381"/>
        <end position="401"/>
    </location>
</feature>
<evidence type="ECO:0000256" key="2">
    <source>
        <dbReference type="ARBA" id="ARBA00022475"/>
    </source>
</evidence>
<dbReference type="EC" id="1.-.-.-" evidence="10"/>
<feature type="transmembrane region" description="Helical" evidence="8">
    <location>
        <begin position="219"/>
        <end position="237"/>
    </location>
</feature>
<keyword evidence="2" id="KW-1003">Cell membrane</keyword>
<evidence type="ECO:0000256" key="3">
    <source>
        <dbReference type="ARBA" id="ARBA00022692"/>
    </source>
</evidence>
<sequence>MIYTLPAIFATIGAILSFVFFRKKEREISILVSILSLIVSIFSLFKPNYFTNYFYVDNLSKIFLLMISIVYLGVVLFSIEYISSMKERFIKVYQYFTLLNLFVAVMFFSVILNNFGLIWVCIEATTFTSALLVAVENDFAALEAAWRYIIIVSVGLVISLIATLFLYSSAKTLLIDELLIQKAPGSLFLLGGILLIVGYGTKGGIFPMNTWLADAHGKAPAPISAIFSAILLPVSLYPIIRLFEIYNNVLLSEFAFVLGFLSVATASIMSLNQKLYKRLFAYSSIENMGLALIGISLGSYALFGAIILIFTHALAKSGVFMLTGNIFHNFKSKKIEDISGLIKTMPKTGLFLFLGTLAVTGAPPFATFFAELLILAKTINLYGWLVGMTLFFFVGCGFLFINYKVINMVFSSKSKPLVKESLFTLIPIIYISLSAIIIIAVPVFYKLLDGVIK</sequence>
<keyword evidence="3 7" id="KW-0812">Transmembrane</keyword>
<dbReference type="EMBL" id="MDSU01000018">
    <property type="protein sequence ID" value="OSS41464.1"/>
    <property type="molecule type" value="Genomic_DNA"/>
</dbReference>
<dbReference type="PRINTS" id="PR01437">
    <property type="entry name" value="NUOXDRDTASE4"/>
</dbReference>
<evidence type="ECO:0000256" key="4">
    <source>
        <dbReference type="ARBA" id="ARBA00022989"/>
    </source>
</evidence>
<comment type="caution">
    <text evidence="10">The sequence shown here is derived from an EMBL/GenBank/DDBJ whole genome shotgun (WGS) entry which is preliminary data.</text>
</comment>
<dbReference type="InterPro" id="IPR052175">
    <property type="entry name" value="ComplexI-like_HydComp"/>
</dbReference>
<dbReference type="InterPro" id="IPR003918">
    <property type="entry name" value="NADH_UbQ_OxRdtase"/>
</dbReference>
<dbReference type="GO" id="GO:0005886">
    <property type="term" value="C:plasma membrane"/>
    <property type="evidence" value="ECO:0007669"/>
    <property type="project" value="UniProtKB-SubCell"/>
</dbReference>
<evidence type="ECO:0000313" key="11">
    <source>
        <dbReference type="Proteomes" id="UP000194141"/>
    </source>
</evidence>
<keyword evidence="11" id="KW-1185">Reference proteome</keyword>
<feature type="transmembrane region" description="Helical" evidence="8">
    <location>
        <begin position="28"/>
        <end position="50"/>
    </location>
</feature>
<gene>
    <name evidence="10" type="ORF">DESAMIL20_1017</name>
</gene>
<feature type="transmembrane region" description="Helical" evidence="8">
    <location>
        <begin position="179"/>
        <end position="199"/>
    </location>
</feature>
<evidence type="ECO:0000256" key="1">
    <source>
        <dbReference type="ARBA" id="ARBA00004651"/>
    </source>
</evidence>
<dbReference type="RefSeq" id="WP_086033720.1">
    <property type="nucleotide sequence ID" value="NZ_MJBP01000001.1"/>
</dbReference>
<dbReference type="GO" id="GO:0042773">
    <property type="term" value="P:ATP synthesis coupled electron transport"/>
    <property type="evidence" value="ECO:0007669"/>
    <property type="project" value="InterPro"/>
</dbReference>
<proteinExistence type="predicted"/>
<feature type="transmembrane region" description="Helical" evidence="8">
    <location>
        <begin position="62"/>
        <end position="83"/>
    </location>
</feature>
<evidence type="ECO:0000313" key="10">
    <source>
        <dbReference type="EMBL" id="OSS41464.1"/>
    </source>
</evidence>
<comment type="subcellular location">
    <subcellularLocation>
        <location evidence="1">Cell membrane</location>
        <topology evidence="1">Multi-pass membrane protein</topology>
    </subcellularLocation>
    <subcellularLocation>
        <location evidence="7">Membrane</location>
        <topology evidence="7">Multi-pass membrane protein</topology>
    </subcellularLocation>
</comment>
<evidence type="ECO:0000256" key="5">
    <source>
        <dbReference type="ARBA" id="ARBA00023002"/>
    </source>
</evidence>
<evidence type="ECO:0000256" key="7">
    <source>
        <dbReference type="RuleBase" id="RU000320"/>
    </source>
</evidence>
<accession>A0A1X4XVB1</accession>
<keyword evidence="6 8" id="KW-0472">Membrane</keyword>
<dbReference type="PANTHER" id="PTHR42682:SF5">
    <property type="entry name" value="HYDROGENASE-4 COMPONENT F"/>
    <property type="match status" value="1"/>
</dbReference>
<keyword evidence="5 10" id="KW-0560">Oxidoreductase</keyword>
<dbReference type="PANTHER" id="PTHR42682">
    <property type="entry name" value="HYDROGENASE-4 COMPONENT F"/>
    <property type="match status" value="1"/>
</dbReference>
<feature type="transmembrane region" description="Helical" evidence="8">
    <location>
        <begin position="422"/>
        <end position="445"/>
    </location>
</feature>
<dbReference type="AlphaFoldDB" id="A0A1X4XVB1"/>
<feature type="domain" description="NADH:quinone oxidoreductase/Mrp antiporter transmembrane" evidence="9">
    <location>
        <begin position="114"/>
        <end position="389"/>
    </location>
</feature>
<reference evidence="10 11" key="1">
    <citation type="journal article" date="2017" name="Front. Microbiol.">
        <title>Genome Sequence of Desulfurella amilsii Strain TR1 and Comparative Genomics of Desulfurellaceae Family.</title>
        <authorList>
            <person name="Florentino A.P."/>
            <person name="Stams A.J."/>
            <person name="Sanchez-Andrea I."/>
        </authorList>
    </citation>
    <scope>NUCLEOTIDE SEQUENCE [LARGE SCALE GENOMIC DNA]</scope>
    <source>
        <strain evidence="10 11">TR1</strain>
    </source>
</reference>
<feature type="transmembrane region" description="Helical" evidence="8">
    <location>
        <begin position="350"/>
        <end position="375"/>
    </location>
</feature>
<feature type="transmembrane region" description="Helical" evidence="8">
    <location>
        <begin position="95"/>
        <end position="125"/>
    </location>
</feature>